<protein>
    <submittedName>
        <fullName evidence="2">Uncharacterized protein</fullName>
    </submittedName>
</protein>
<accession>A0A5R9KYE1</accession>
<comment type="caution">
    <text evidence="2">The sequence shown here is derived from an EMBL/GenBank/DDBJ whole genome shotgun (WGS) entry which is preliminary data.</text>
</comment>
<name>A0A5R9KYE1_9BACT</name>
<reference evidence="2 3" key="1">
    <citation type="submission" date="2019-05" db="EMBL/GenBank/DDBJ databases">
        <authorList>
            <person name="Qu J.-H."/>
        </authorList>
    </citation>
    <scope>NUCLEOTIDE SEQUENCE [LARGE SCALE GENOMIC DNA]</scope>
    <source>
        <strain evidence="2 3">T17</strain>
    </source>
</reference>
<organism evidence="2 3">
    <name type="scientific">Dyadobacter luticola</name>
    <dbReference type="NCBI Taxonomy" id="1979387"/>
    <lineage>
        <taxon>Bacteria</taxon>
        <taxon>Pseudomonadati</taxon>
        <taxon>Bacteroidota</taxon>
        <taxon>Cytophagia</taxon>
        <taxon>Cytophagales</taxon>
        <taxon>Spirosomataceae</taxon>
        <taxon>Dyadobacter</taxon>
    </lineage>
</organism>
<dbReference type="RefSeq" id="WP_138366467.1">
    <property type="nucleotide sequence ID" value="NZ_VCEJ01000004.1"/>
</dbReference>
<keyword evidence="1" id="KW-0812">Transmembrane</keyword>
<dbReference type="EMBL" id="VCEJ01000004">
    <property type="protein sequence ID" value="TLV01095.1"/>
    <property type="molecule type" value="Genomic_DNA"/>
</dbReference>
<sequence>MIAPILKVVAAGILGGILLFAIPFILFRVVFFFLFIGFIFRLIAGRRARRWRRFHPYYSNYEVVEPFRGKEEGLHDHFNQNPKQI</sequence>
<dbReference type="AlphaFoldDB" id="A0A5R9KYE1"/>
<feature type="transmembrane region" description="Helical" evidence="1">
    <location>
        <begin position="12"/>
        <end position="43"/>
    </location>
</feature>
<evidence type="ECO:0000313" key="2">
    <source>
        <dbReference type="EMBL" id="TLV01095.1"/>
    </source>
</evidence>
<evidence type="ECO:0000256" key="1">
    <source>
        <dbReference type="SAM" id="Phobius"/>
    </source>
</evidence>
<evidence type="ECO:0000313" key="3">
    <source>
        <dbReference type="Proteomes" id="UP000306402"/>
    </source>
</evidence>
<keyword evidence="1" id="KW-0472">Membrane</keyword>
<proteinExistence type="predicted"/>
<keyword evidence="3" id="KW-1185">Reference proteome</keyword>
<gene>
    <name evidence="2" type="ORF">FEN17_16710</name>
</gene>
<keyword evidence="1" id="KW-1133">Transmembrane helix</keyword>
<dbReference type="Proteomes" id="UP000306402">
    <property type="component" value="Unassembled WGS sequence"/>
</dbReference>